<evidence type="ECO:0000313" key="2">
    <source>
        <dbReference type="EMBL" id="KIE10329.1"/>
    </source>
</evidence>
<protein>
    <submittedName>
        <fullName evidence="2">Plasmid segregation centromere-binding protein ParR</fullName>
    </submittedName>
</protein>
<accession>A0A0C1QXS1</accession>
<reference evidence="2" key="1">
    <citation type="journal article" date="2015" name="Genome Announc.">
        <title>Draft Genome Sequence of Tolypothrix boutellei Strain VB521301.</title>
        <authorList>
            <person name="Chandrababunaidu M.M."/>
            <person name="Singh D."/>
            <person name="Sen D."/>
            <person name="Bhan S."/>
            <person name="Das S."/>
            <person name="Gupta A."/>
            <person name="Adhikary S.P."/>
            <person name="Tripathy S."/>
        </authorList>
    </citation>
    <scope>NUCLEOTIDE SEQUENCE</scope>
    <source>
        <strain evidence="2">VB521301</strain>
    </source>
</reference>
<dbReference type="STRING" id="1479485.DA73_0217290"/>
<sequence length="192" mass="20863">MFQWSKKVVKSVTFNPGVADESLLALVESQLEKDPEKTFSDLCKEALWQSLCVPESVRPTPKPAAIAPPTPTPAPTALPVAPTAIQAATPPGVETQIAELQSQITDLEERFFAKESHRLETMERHLTQLSQQVAQLAIMINQVSTVQPVTQAVPMAEVIDSTSPLANAAVPSPPLEEVDPVISRLSQFLDDF</sequence>
<evidence type="ECO:0000313" key="3">
    <source>
        <dbReference type="Proteomes" id="UP000029738"/>
    </source>
</evidence>
<dbReference type="AlphaFoldDB" id="A0A0C1QXS1"/>
<dbReference type="EMBL" id="JHEG02000048">
    <property type="protein sequence ID" value="KIE10329.1"/>
    <property type="molecule type" value="Genomic_DNA"/>
</dbReference>
<gene>
    <name evidence="2" type="ORF">DA73_0217290</name>
    <name evidence="1" type="ORF">DA73_0400013045</name>
</gene>
<dbReference type="OrthoDB" id="468528at2"/>
<dbReference type="Proteomes" id="UP000029738">
    <property type="component" value="Unassembled WGS sequence"/>
</dbReference>
<dbReference type="EMBL" id="JHEG04000001">
    <property type="protein sequence ID" value="KAF3886299.1"/>
    <property type="molecule type" value="Genomic_DNA"/>
</dbReference>
<keyword evidence="3" id="KW-1185">Reference proteome</keyword>
<reference evidence="1" key="2">
    <citation type="submission" date="2019-11" db="EMBL/GenBank/DDBJ databases">
        <title>Improved Assembly of Tolypothrix boutellei genome.</title>
        <authorList>
            <person name="Sarangi A.N."/>
            <person name="Mukherjee M."/>
            <person name="Ghosh S."/>
            <person name="Singh D."/>
            <person name="Das A."/>
            <person name="Kant S."/>
            <person name="Prusty A."/>
            <person name="Tripathy S."/>
        </authorList>
    </citation>
    <scope>NUCLEOTIDE SEQUENCE</scope>
    <source>
        <strain evidence="1">VB521301</strain>
    </source>
</reference>
<comment type="caution">
    <text evidence="2">The sequence shown here is derived from an EMBL/GenBank/DDBJ whole genome shotgun (WGS) entry which is preliminary data.</text>
</comment>
<dbReference type="RefSeq" id="WP_038079637.1">
    <property type="nucleotide sequence ID" value="NZ_JHEG04000001.1"/>
</dbReference>
<organism evidence="2">
    <name type="scientific">Tolypothrix bouteillei VB521301</name>
    <dbReference type="NCBI Taxonomy" id="1479485"/>
    <lineage>
        <taxon>Bacteria</taxon>
        <taxon>Bacillati</taxon>
        <taxon>Cyanobacteriota</taxon>
        <taxon>Cyanophyceae</taxon>
        <taxon>Nostocales</taxon>
        <taxon>Tolypothrichaceae</taxon>
        <taxon>Tolypothrix</taxon>
    </lineage>
</organism>
<evidence type="ECO:0000313" key="1">
    <source>
        <dbReference type="EMBL" id="KAF3886299.1"/>
    </source>
</evidence>
<proteinExistence type="predicted"/>
<name>A0A0C1QXS1_9CYAN</name>